<feature type="transmembrane region" description="Helical" evidence="1">
    <location>
        <begin position="71"/>
        <end position="90"/>
    </location>
</feature>
<evidence type="ECO:0000256" key="1">
    <source>
        <dbReference type="SAM" id="Phobius"/>
    </source>
</evidence>
<dbReference type="RefSeq" id="WP_259426663.1">
    <property type="nucleotide sequence ID" value="NZ_JANWTC010000001.1"/>
</dbReference>
<feature type="transmembrane region" description="Helical" evidence="1">
    <location>
        <begin position="7"/>
        <end position="28"/>
    </location>
</feature>
<name>A0ABT2FTR1_9CORY</name>
<feature type="transmembrane region" description="Helical" evidence="1">
    <location>
        <begin position="96"/>
        <end position="118"/>
    </location>
</feature>
<feature type="transmembrane region" description="Helical" evidence="1">
    <location>
        <begin position="164"/>
        <end position="184"/>
    </location>
</feature>
<sequence>MTSAKIVTEIAAPWVTNILLFLILGISLGTPAPGILAAVMTGILPMVAVLWMIRQGRVASHHVTVRTQRGALFAIILGLLAVLIVGLLLLDTPREIWLAGMAAVLFILAFSVINHLGLKISIHVGLWVPVWIYLGIVLSPWWSLALLATPLIAWSRLKLTHHSWAEVLGGACTGLAVVAVMLPLL</sequence>
<accession>A0ABT2FTR1</accession>
<organism evidence="2 3">
    <name type="scientific">Corynebacterium lemuris</name>
    <dbReference type="NCBI Taxonomy" id="1859292"/>
    <lineage>
        <taxon>Bacteria</taxon>
        <taxon>Bacillati</taxon>
        <taxon>Actinomycetota</taxon>
        <taxon>Actinomycetes</taxon>
        <taxon>Mycobacteriales</taxon>
        <taxon>Corynebacteriaceae</taxon>
        <taxon>Corynebacterium</taxon>
    </lineage>
</organism>
<evidence type="ECO:0000313" key="2">
    <source>
        <dbReference type="EMBL" id="MCS5478604.1"/>
    </source>
</evidence>
<keyword evidence="1" id="KW-0812">Transmembrane</keyword>
<keyword evidence="3" id="KW-1185">Reference proteome</keyword>
<comment type="caution">
    <text evidence="2">The sequence shown here is derived from an EMBL/GenBank/DDBJ whole genome shotgun (WGS) entry which is preliminary data.</text>
</comment>
<keyword evidence="1" id="KW-0472">Membrane</keyword>
<keyword evidence="1" id="KW-1133">Transmembrane helix</keyword>
<reference evidence="2 3" key="1">
    <citation type="submission" date="2022-08" db="EMBL/GenBank/DDBJ databases">
        <title>YIM 101645 draft genome.</title>
        <authorList>
            <person name="Chen X."/>
        </authorList>
    </citation>
    <scope>NUCLEOTIDE SEQUENCE [LARGE SCALE GENOMIC DNA]</scope>
    <source>
        <strain evidence="2 3">YIM 101645</strain>
    </source>
</reference>
<feature type="transmembrane region" description="Helical" evidence="1">
    <location>
        <begin position="130"/>
        <end position="152"/>
    </location>
</feature>
<dbReference type="EMBL" id="JANWTC010000001">
    <property type="protein sequence ID" value="MCS5478604.1"/>
    <property type="molecule type" value="Genomic_DNA"/>
</dbReference>
<proteinExistence type="predicted"/>
<gene>
    <name evidence="2" type="ORF">NYP18_02930</name>
</gene>
<evidence type="ECO:0000313" key="3">
    <source>
        <dbReference type="Proteomes" id="UP001205965"/>
    </source>
</evidence>
<dbReference type="Proteomes" id="UP001205965">
    <property type="component" value="Unassembled WGS sequence"/>
</dbReference>
<feature type="transmembrane region" description="Helical" evidence="1">
    <location>
        <begin position="34"/>
        <end position="51"/>
    </location>
</feature>
<protein>
    <submittedName>
        <fullName evidence="2">Phosphoesterase</fullName>
    </submittedName>
</protein>